<dbReference type="Proteomes" id="UP000887563">
    <property type="component" value="Unplaced"/>
</dbReference>
<dbReference type="GO" id="GO:0043139">
    <property type="term" value="F:5'-3' DNA helicase activity"/>
    <property type="evidence" value="ECO:0007669"/>
    <property type="project" value="UniProtKB-EC"/>
</dbReference>
<feature type="domain" description="Helitron helicase-like" evidence="4">
    <location>
        <begin position="375"/>
        <end position="558"/>
    </location>
</feature>
<dbReference type="GO" id="GO:0000723">
    <property type="term" value="P:telomere maintenance"/>
    <property type="evidence" value="ECO:0007669"/>
    <property type="project" value="InterPro"/>
</dbReference>
<comment type="cofactor">
    <cofactor evidence="1">
        <name>Mg(2+)</name>
        <dbReference type="ChEBI" id="CHEBI:18420"/>
    </cofactor>
</comment>
<evidence type="ECO:0000313" key="7">
    <source>
        <dbReference type="WBParaSite" id="Minc3s02978g32291"/>
    </source>
</evidence>
<evidence type="ECO:0000259" key="5">
    <source>
        <dbReference type="Pfam" id="PF21530"/>
    </source>
</evidence>
<keyword evidence="1" id="KW-0234">DNA repair</keyword>
<comment type="catalytic activity">
    <reaction evidence="1">
        <text>ATP + H2O = ADP + phosphate + H(+)</text>
        <dbReference type="Rhea" id="RHEA:13065"/>
        <dbReference type="ChEBI" id="CHEBI:15377"/>
        <dbReference type="ChEBI" id="CHEBI:15378"/>
        <dbReference type="ChEBI" id="CHEBI:30616"/>
        <dbReference type="ChEBI" id="CHEBI:43474"/>
        <dbReference type="ChEBI" id="CHEBI:456216"/>
        <dbReference type="EC" id="5.6.2.3"/>
    </reaction>
</comment>
<dbReference type="GO" id="GO:0005524">
    <property type="term" value="F:ATP binding"/>
    <property type="evidence" value="ECO:0007669"/>
    <property type="project" value="UniProtKB-KW"/>
</dbReference>
<reference evidence="7" key="1">
    <citation type="submission" date="2022-11" db="UniProtKB">
        <authorList>
            <consortium name="WormBaseParasite"/>
        </authorList>
    </citation>
    <scope>IDENTIFICATION</scope>
</reference>
<sequence length="1449" mass="169134">MIREKQSFEQTNEPVQSSGCQKRKRNLFLKKARTDLINLDEVEDEFFENDNISFQTKKRKSRYALEKSKLLEKDKYLKAALDFSDADFYELGPFKTKCSKCSSIHFPEEITDLTNKNDKAFFSCCKEGKFSNIEEKIEEYPDELKKLFFPDCSHYKNFIANIRRFNSSFAFASISCFRFKFPTVGPPCFKIQGQIYHKFNPFAMPEDKNILPTNGQLYFLDTDESFDIRSKTNKECNKDLIELIEQYIRENNRFAKSYRLMKEIYEDQVKVCQKKGEKMQEIKLLFSLKEGFDQRRYNIPSSNEVCAIIVCDANDDIPLARIVVYPKGEKNLKEIYPLDKCVEPMCYPILYPNGSYGYSLDLLDKKNKKISLCDYTKYVLYLKENNKFQPHFYAGKLFQQWVVDQGAKIEWDRLEYIKKHQTELYSSSYTNVEDFLKKRSLKTGAEIQKKVILPSTFTGGPRSMHEHFMDSMAIVNETGKPDLFVTFTCNQNDPDILKCLFPGQNPSDRPDIVSRVFNLKKKYLLELILKKHIFGEVIGFCWVVEYQKRGLPHVHLLLTLAQKDKWRNSKDIDKFIKAEIPDKKTDIMLYEIVTKFMLHGPCLETSICWDKSKRKCRKKFPKPFREITEINEDGYPLYKRPDNNRFVYKKGQKLTNQYVVPYNPFLLKTFRAHINVERVSDILVVKYLYDYIYKGYDAATIECISVGDEGEKKILNYDEVGTYLEARYLSPCEACWRIFKFKMQGKSHSVDKLDIHLENEQKIFYKKNASKDEIEEASNKCSTLTAYFKFCQENPALKFKYIEMPKFCTWSKKEREWKYPRQGNLNKIGRLIPVNPIDTEKYYLRYLLLKVHGKSFSDLKTVNGIIYGTFAEACLIRGLAQDDEEWHKCLEEASFFSRKYPKGLRTLFVNILLHCGPKKPAKLWETFKENMTADIKRKYPNYSKDQLNNMGLMLIEQSLKYHDKSLTNFPDMPNISNLNINIDEDDLIDPYEELEKANKLISVLNKGQKEIIDKFLNIIQEKDKEKCVFIDGPGGTGKSFVLKIIFYLSRSYNKKICNMAFSGVAATQLLKGRTLHNRFKLPLNISKNSTSGIEINSKESEEIKNTEIFVWDEAPMASRFVIDIIDKKLKEIMCNNLPFGGKIFILSGDFRQCLPIKEFGTQTEIVDMIIKKSILWKNFCQMKLNENMRVYKNEKEFANELINIGDGKAGKNGFITVPEFCISKGDLIEEIFGEVLKENNLEQLQNYAILSPYNTIVDSYNEEIINKFSGEKITYFSTDETDPNSNLPITPEILNSLRCSNFPNHNISLKRNTMIMLLRNLNIKEGLCNGTRLQVTDLGKNVLTCKIKSGEKIGETTFIPRITLIEDKKFPFLLRRHQFPIKLAFAFTINKSQSQTFEKIGVDYCEEPFTHGQTYVSLSRVKSWGGLKIKILDENDKKIKNIVWKEVLR</sequence>
<dbReference type="EC" id="5.6.2.3" evidence="1"/>
<dbReference type="InterPro" id="IPR049163">
    <property type="entry name" value="Pif1-like_2B_dom"/>
</dbReference>
<dbReference type="PANTHER" id="PTHR10492">
    <property type="match status" value="1"/>
</dbReference>
<evidence type="ECO:0000259" key="4">
    <source>
        <dbReference type="Pfam" id="PF14214"/>
    </source>
</evidence>
<dbReference type="GO" id="GO:0006281">
    <property type="term" value="P:DNA repair"/>
    <property type="evidence" value="ECO:0007669"/>
    <property type="project" value="UniProtKB-KW"/>
</dbReference>
<dbReference type="InterPro" id="IPR010285">
    <property type="entry name" value="DNA_helicase_pif1-like_DEAD"/>
</dbReference>
<keyword evidence="1" id="KW-0347">Helicase</keyword>
<keyword evidence="1" id="KW-0067">ATP-binding</keyword>
<dbReference type="WBParaSite" id="Minc3s02978g32291">
    <property type="protein sequence ID" value="Minc3s02978g32291"/>
    <property type="gene ID" value="Minc3s02978g32291"/>
</dbReference>
<feature type="region of interest" description="Disordered" evidence="2">
    <location>
        <begin position="1"/>
        <end position="21"/>
    </location>
</feature>
<dbReference type="Pfam" id="PF05970">
    <property type="entry name" value="PIF1"/>
    <property type="match status" value="1"/>
</dbReference>
<keyword evidence="1" id="KW-0378">Hydrolase</keyword>
<dbReference type="GO" id="GO:0016787">
    <property type="term" value="F:hydrolase activity"/>
    <property type="evidence" value="ECO:0007669"/>
    <property type="project" value="UniProtKB-KW"/>
</dbReference>
<feature type="domain" description="DNA helicase Pif1-like 2B" evidence="5">
    <location>
        <begin position="1292"/>
        <end position="1338"/>
    </location>
</feature>
<dbReference type="Gene3D" id="3.40.50.300">
    <property type="entry name" value="P-loop containing nucleotide triphosphate hydrolases"/>
    <property type="match status" value="1"/>
</dbReference>
<keyword evidence="1" id="KW-0547">Nucleotide-binding</keyword>
<dbReference type="Pfam" id="PF14214">
    <property type="entry name" value="Helitron_like_N"/>
    <property type="match status" value="1"/>
</dbReference>
<dbReference type="InterPro" id="IPR027417">
    <property type="entry name" value="P-loop_NTPase"/>
</dbReference>
<name>A0A914N149_MELIC</name>
<organism evidence="6 7">
    <name type="scientific">Meloidogyne incognita</name>
    <name type="common">Southern root-knot nematode worm</name>
    <name type="synonym">Oxyuris incognita</name>
    <dbReference type="NCBI Taxonomy" id="6306"/>
    <lineage>
        <taxon>Eukaryota</taxon>
        <taxon>Metazoa</taxon>
        <taxon>Ecdysozoa</taxon>
        <taxon>Nematoda</taxon>
        <taxon>Chromadorea</taxon>
        <taxon>Rhabditida</taxon>
        <taxon>Tylenchina</taxon>
        <taxon>Tylenchomorpha</taxon>
        <taxon>Tylenchoidea</taxon>
        <taxon>Meloidogynidae</taxon>
        <taxon>Meloidogyninae</taxon>
        <taxon>Meloidogyne</taxon>
        <taxon>Meloidogyne incognita group</taxon>
    </lineage>
</organism>
<evidence type="ECO:0000313" key="6">
    <source>
        <dbReference type="Proteomes" id="UP000887563"/>
    </source>
</evidence>
<dbReference type="InterPro" id="IPR025476">
    <property type="entry name" value="Helitron_helicase-like"/>
</dbReference>
<proteinExistence type="inferred from homology"/>
<dbReference type="Pfam" id="PF21530">
    <property type="entry name" value="Pif1_2B_dom"/>
    <property type="match status" value="1"/>
</dbReference>
<keyword evidence="1" id="KW-0227">DNA damage</keyword>
<protein>
    <recommendedName>
        <fullName evidence="1">ATP-dependent DNA helicase</fullName>
        <ecNumber evidence="1">5.6.2.3</ecNumber>
    </recommendedName>
</protein>
<dbReference type="PANTHER" id="PTHR10492:SF57">
    <property type="entry name" value="ATP-DEPENDENT DNA HELICASE"/>
    <property type="match status" value="1"/>
</dbReference>
<comment type="similarity">
    <text evidence="1">Belongs to the helicase family.</text>
</comment>
<evidence type="ECO:0000256" key="1">
    <source>
        <dbReference type="RuleBase" id="RU363044"/>
    </source>
</evidence>
<accession>A0A914N149</accession>
<evidence type="ECO:0000256" key="2">
    <source>
        <dbReference type="SAM" id="MobiDB-lite"/>
    </source>
</evidence>
<dbReference type="SUPFAM" id="SSF52540">
    <property type="entry name" value="P-loop containing nucleoside triphosphate hydrolases"/>
    <property type="match status" value="2"/>
</dbReference>
<keyword evidence="6" id="KW-1185">Reference proteome</keyword>
<feature type="domain" description="DNA helicase Pif1-like DEAD-box helicase" evidence="3">
    <location>
        <begin position="1004"/>
        <end position="1209"/>
    </location>
</feature>
<keyword evidence="1" id="KW-0233">DNA recombination</keyword>
<feature type="compositionally biased region" description="Polar residues" evidence="2">
    <location>
        <begin position="8"/>
        <end position="20"/>
    </location>
</feature>
<dbReference type="GO" id="GO:0006310">
    <property type="term" value="P:DNA recombination"/>
    <property type="evidence" value="ECO:0007669"/>
    <property type="project" value="UniProtKB-KW"/>
</dbReference>
<evidence type="ECO:0000259" key="3">
    <source>
        <dbReference type="Pfam" id="PF05970"/>
    </source>
</evidence>